<proteinExistence type="predicted"/>
<evidence type="ECO:0008006" key="5">
    <source>
        <dbReference type="Google" id="ProtNLM"/>
    </source>
</evidence>
<evidence type="ECO:0000313" key="4">
    <source>
        <dbReference type="Proteomes" id="UP001500190"/>
    </source>
</evidence>
<sequence>MEETAASLVAAALRAIGGRSWTTEPEARALPQLQAILQAPDKLRRECILTASDQVDSYHHAQLLSVIARKRLALSAEHLERLLTPRAEELEHPQAWYSSQALSAVSRQVEHAYGVLPAAEQERLRPLIGRAIEGLQDPPTATRLRKLIGPEDGIRFDLIDEGDDVGPRLRAVFETTGESTETTAAVLDLLATAKGKPSKKWTAEAERVTGLLAAPGTLVRALLDAPLDAADTETVYDHNGRDYTVTSYVTPANESFLCRAVALAGMVRDPASLPQLRRLAVKTVTVIGGQFGKPRSLRLANASAQAMVEIGHPSSITELLALERAVRHGTLLKQIRKAIDVLAAAQGLTRDQLLERAVETHGLDDDGRQRTPLSRGSAVVVVDARGASLGYVDEDGKERKSVPPDLKAADADVLAGIRDQLKAIRKTIAGERLRLDGLMTVDRSWPLDDWLRWYLNHPVTGRLTRALVWVFGADVVGIPVDTRTAVTSSGDQVEIPAGAEVRLWHPIHATAEEVSGWRQYLLEQQIVQPFKQAYRELYALTPAEEQTRVYSNRFAGHVFGQVQARALMKGRGWSPVAVAWWDDGIENGVARRTFEAARIRAEFYFDPIHDQEPSATDLYPYCSSDQVRFVDVRTDERLPLAQVPALVLTEVLRDVDLFVGVTSIGADPEWLDRGADRRFDGYWQSYGFGDLSAAGELRREVLEQLLPRLAIADRCELGDRFLTVRGDLRTYRIHLGSGNILMSPNDQYLCIVAARDGRAQKLFLPFDDDPVLSLVLSKAFLLANDTAIKDPTITAQINRR</sequence>
<name>A0ABP4Q6N9_9ACTN</name>
<comment type="caution">
    <text evidence="3">The sequence shown here is derived from an EMBL/GenBank/DDBJ whole genome shotgun (WGS) entry which is preliminary data.</text>
</comment>
<dbReference type="InterPro" id="IPR025406">
    <property type="entry name" value="DUF4132"/>
</dbReference>
<accession>A0ABP4Q6N9</accession>
<reference evidence="4" key="1">
    <citation type="journal article" date="2019" name="Int. J. Syst. Evol. Microbiol.">
        <title>The Global Catalogue of Microorganisms (GCM) 10K type strain sequencing project: providing services to taxonomists for standard genome sequencing and annotation.</title>
        <authorList>
            <consortium name="The Broad Institute Genomics Platform"/>
            <consortium name="The Broad Institute Genome Sequencing Center for Infectious Disease"/>
            <person name="Wu L."/>
            <person name="Ma J."/>
        </authorList>
    </citation>
    <scope>NUCLEOTIDE SEQUENCE [LARGE SCALE GENOMIC DNA]</scope>
    <source>
        <strain evidence="4">JCM 14304</strain>
    </source>
</reference>
<dbReference type="RefSeq" id="WP_344196765.1">
    <property type="nucleotide sequence ID" value="NZ_BAAAND010000008.1"/>
</dbReference>
<keyword evidence="4" id="KW-1185">Reference proteome</keyword>
<evidence type="ECO:0000259" key="1">
    <source>
        <dbReference type="Pfam" id="PF13569"/>
    </source>
</evidence>
<dbReference type="InterPro" id="IPR056639">
    <property type="entry name" value="DUF7737"/>
</dbReference>
<evidence type="ECO:0000313" key="3">
    <source>
        <dbReference type="EMBL" id="GAA1601476.1"/>
    </source>
</evidence>
<dbReference type="EMBL" id="BAAAND010000008">
    <property type="protein sequence ID" value="GAA1601476.1"/>
    <property type="molecule type" value="Genomic_DNA"/>
</dbReference>
<organism evidence="3 4">
    <name type="scientific">Kribbella karoonensis</name>
    <dbReference type="NCBI Taxonomy" id="324851"/>
    <lineage>
        <taxon>Bacteria</taxon>
        <taxon>Bacillati</taxon>
        <taxon>Actinomycetota</taxon>
        <taxon>Actinomycetes</taxon>
        <taxon>Propionibacteriales</taxon>
        <taxon>Kribbellaceae</taxon>
        <taxon>Kribbella</taxon>
    </lineage>
</organism>
<feature type="domain" description="DUF7737" evidence="2">
    <location>
        <begin position="696"/>
        <end position="797"/>
    </location>
</feature>
<gene>
    <name evidence="3" type="ORF">GCM10009742_57030</name>
</gene>
<evidence type="ECO:0000259" key="2">
    <source>
        <dbReference type="Pfam" id="PF24879"/>
    </source>
</evidence>
<dbReference type="Pfam" id="PF13569">
    <property type="entry name" value="DUF4132"/>
    <property type="match status" value="1"/>
</dbReference>
<dbReference type="Pfam" id="PF24879">
    <property type="entry name" value="DUF7737"/>
    <property type="match status" value="1"/>
</dbReference>
<dbReference type="Proteomes" id="UP001500190">
    <property type="component" value="Unassembled WGS sequence"/>
</dbReference>
<feature type="domain" description="DUF4132" evidence="1">
    <location>
        <begin position="396"/>
        <end position="573"/>
    </location>
</feature>
<protein>
    <recommendedName>
        <fullName evidence="5">DUF4132 domain-containing protein</fullName>
    </recommendedName>
</protein>